<dbReference type="Proteomes" id="UP000001798">
    <property type="component" value="Chromosome 11"/>
</dbReference>
<feature type="compositionally biased region" description="Polar residues" evidence="2">
    <location>
        <begin position="138"/>
        <end position="162"/>
    </location>
</feature>
<reference evidence="4 5" key="1">
    <citation type="journal article" date="2011" name="PLoS Genet.">
        <title>Genomic analysis of the necrotrophic fungal pathogens Sclerotinia sclerotiorum and Botrytis cinerea.</title>
        <authorList>
            <person name="Amselem J."/>
            <person name="Cuomo C.A."/>
            <person name="van Kan J.A."/>
            <person name="Viaud M."/>
            <person name="Benito E.P."/>
            <person name="Couloux A."/>
            <person name="Coutinho P.M."/>
            <person name="de Vries R.P."/>
            <person name="Dyer P.S."/>
            <person name="Fillinger S."/>
            <person name="Fournier E."/>
            <person name="Gout L."/>
            <person name="Hahn M."/>
            <person name="Kohn L."/>
            <person name="Lapalu N."/>
            <person name="Plummer K.M."/>
            <person name="Pradier J.M."/>
            <person name="Quevillon E."/>
            <person name="Sharon A."/>
            <person name="Simon A."/>
            <person name="ten Have A."/>
            <person name="Tudzynski B."/>
            <person name="Tudzynski P."/>
            <person name="Wincker P."/>
            <person name="Andrew M."/>
            <person name="Anthouard V."/>
            <person name="Beever R.E."/>
            <person name="Beffa R."/>
            <person name="Benoit I."/>
            <person name="Bouzid O."/>
            <person name="Brault B."/>
            <person name="Chen Z."/>
            <person name="Choquer M."/>
            <person name="Collemare J."/>
            <person name="Cotton P."/>
            <person name="Danchin E.G."/>
            <person name="Da Silva C."/>
            <person name="Gautier A."/>
            <person name="Giraud C."/>
            <person name="Giraud T."/>
            <person name="Gonzalez C."/>
            <person name="Grossetete S."/>
            <person name="Guldener U."/>
            <person name="Henrissat B."/>
            <person name="Howlett B.J."/>
            <person name="Kodira C."/>
            <person name="Kretschmer M."/>
            <person name="Lappartient A."/>
            <person name="Leroch M."/>
            <person name="Levis C."/>
            <person name="Mauceli E."/>
            <person name="Neuveglise C."/>
            <person name="Oeser B."/>
            <person name="Pearson M."/>
            <person name="Poulain J."/>
            <person name="Poussereau N."/>
            <person name="Quesneville H."/>
            <person name="Rascle C."/>
            <person name="Schumacher J."/>
            <person name="Segurens B."/>
            <person name="Sexton A."/>
            <person name="Silva E."/>
            <person name="Sirven C."/>
            <person name="Soanes D.M."/>
            <person name="Talbot N.J."/>
            <person name="Templeton M."/>
            <person name="Yandava C."/>
            <person name="Yarden O."/>
            <person name="Zeng Q."/>
            <person name="Rollins J.A."/>
            <person name="Lebrun M.H."/>
            <person name="Dickman M."/>
        </authorList>
    </citation>
    <scope>NUCLEOTIDE SEQUENCE [LARGE SCALE GENOMIC DNA]</scope>
    <source>
        <strain evidence="4 5">B05.10</strain>
    </source>
</reference>
<feature type="region of interest" description="Disordered" evidence="2">
    <location>
        <begin position="338"/>
        <end position="414"/>
    </location>
</feature>
<proteinExistence type="predicted"/>
<evidence type="ECO:0000259" key="3">
    <source>
        <dbReference type="PROSITE" id="PS50103"/>
    </source>
</evidence>
<reference evidence="4 5" key="2">
    <citation type="journal article" date="2012" name="Eukaryot. Cell">
        <title>Genome update of Botrytis cinerea strains B05.10 and T4.</title>
        <authorList>
            <person name="Staats M."/>
            <person name="van Kan J.A."/>
        </authorList>
    </citation>
    <scope>NUCLEOTIDE SEQUENCE [LARGE SCALE GENOMIC DNA]</scope>
    <source>
        <strain evidence="4 5">B05.10</strain>
    </source>
</reference>
<dbReference type="InterPro" id="IPR000571">
    <property type="entry name" value="Znf_CCCH"/>
</dbReference>
<evidence type="ECO:0000313" key="5">
    <source>
        <dbReference type="Proteomes" id="UP000001798"/>
    </source>
</evidence>
<keyword evidence="1" id="KW-0862">Zinc</keyword>
<accession>A0A384JXI7</accession>
<feature type="region of interest" description="Disordered" evidence="2">
    <location>
        <begin position="138"/>
        <end position="172"/>
    </location>
</feature>
<dbReference type="GO" id="GO:0008270">
    <property type="term" value="F:zinc ion binding"/>
    <property type="evidence" value="ECO:0007669"/>
    <property type="project" value="UniProtKB-KW"/>
</dbReference>
<feature type="region of interest" description="Disordered" evidence="2">
    <location>
        <begin position="1"/>
        <end position="27"/>
    </location>
</feature>
<gene>
    <name evidence="4" type="ORF">BCIN_11g05100</name>
</gene>
<feature type="compositionally biased region" description="Low complexity" evidence="2">
    <location>
        <begin position="163"/>
        <end position="172"/>
    </location>
</feature>
<dbReference type="EMBL" id="CP009815">
    <property type="protein sequence ID" value="ATZ55232.1"/>
    <property type="molecule type" value="Genomic_DNA"/>
</dbReference>
<feature type="compositionally biased region" description="Basic and acidic residues" evidence="2">
    <location>
        <begin position="393"/>
        <end position="414"/>
    </location>
</feature>
<protein>
    <recommendedName>
        <fullName evidence="3">C3H1-type domain-containing protein</fullName>
    </recommendedName>
</protein>
<feature type="compositionally biased region" description="Basic and acidic residues" evidence="2">
    <location>
        <begin position="243"/>
        <end position="267"/>
    </location>
</feature>
<dbReference type="RefSeq" id="XP_001558400.2">
    <property type="nucleotide sequence ID" value="XM_001558350.2"/>
</dbReference>
<feature type="domain" description="C3H1-type" evidence="3">
    <location>
        <begin position="171"/>
        <end position="200"/>
    </location>
</feature>
<organism evidence="4 5">
    <name type="scientific">Botryotinia fuckeliana (strain B05.10)</name>
    <name type="common">Noble rot fungus</name>
    <name type="synonym">Botrytis cinerea</name>
    <dbReference type="NCBI Taxonomy" id="332648"/>
    <lineage>
        <taxon>Eukaryota</taxon>
        <taxon>Fungi</taxon>
        <taxon>Dikarya</taxon>
        <taxon>Ascomycota</taxon>
        <taxon>Pezizomycotina</taxon>
        <taxon>Leotiomycetes</taxon>
        <taxon>Helotiales</taxon>
        <taxon>Sclerotiniaceae</taxon>
        <taxon>Botrytis</taxon>
    </lineage>
</organism>
<evidence type="ECO:0000256" key="2">
    <source>
        <dbReference type="SAM" id="MobiDB-lite"/>
    </source>
</evidence>
<dbReference type="GeneID" id="5438996"/>
<feature type="region of interest" description="Disordered" evidence="2">
    <location>
        <begin position="100"/>
        <end position="125"/>
    </location>
</feature>
<keyword evidence="5" id="KW-1185">Reference proteome</keyword>
<reference evidence="4 5" key="3">
    <citation type="journal article" date="2017" name="Mol. Plant Pathol.">
        <title>A gapless genome sequence of the fungus Botrytis cinerea.</title>
        <authorList>
            <person name="Van Kan J.A."/>
            <person name="Stassen J.H."/>
            <person name="Mosbach A."/>
            <person name="Van Der Lee T.A."/>
            <person name="Faino L."/>
            <person name="Farmer A.D."/>
            <person name="Papasotiriou D.G."/>
            <person name="Zhou S."/>
            <person name="Seidl M.F."/>
            <person name="Cottam E."/>
            <person name="Edel D."/>
            <person name="Hahn M."/>
            <person name="Schwartz D.C."/>
            <person name="Dietrich R.A."/>
            <person name="Widdison S."/>
            <person name="Scalliet G."/>
        </authorList>
    </citation>
    <scope>NUCLEOTIDE SEQUENCE [LARGE SCALE GENOMIC DNA]</scope>
    <source>
        <strain evidence="4 5">B05.10</strain>
    </source>
</reference>
<name>A0A384JXI7_BOTFB</name>
<feature type="zinc finger region" description="C3H1-type" evidence="1">
    <location>
        <begin position="171"/>
        <end position="200"/>
    </location>
</feature>
<dbReference type="OrthoDB" id="411372at2759"/>
<feature type="region of interest" description="Disordered" evidence="2">
    <location>
        <begin position="243"/>
        <end position="269"/>
    </location>
</feature>
<dbReference type="VEuPathDB" id="FungiDB:Bcin11g05100"/>
<dbReference type="PROSITE" id="PS50103">
    <property type="entry name" value="ZF_C3H1"/>
    <property type="match status" value="1"/>
</dbReference>
<evidence type="ECO:0000313" key="4">
    <source>
        <dbReference type="EMBL" id="ATZ55232.1"/>
    </source>
</evidence>
<dbReference type="AlphaFoldDB" id="A0A384JXI7"/>
<keyword evidence="1" id="KW-0863">Zinc-finger</keyword>
<dbReference type="KEGG" id="bfu:BCIN_11g05100"/>
<keyword evidence="1" id="KW-0479">Metal-binding</keyword>
<feature type="compositionally biased region" description="Acidic residues" evidence="2">
    <location>
        <begin position="100"/>
        <end position="109"/>
    </location>
</feature>
<feature type="compositionally biased region" description="Basic and acidic residues" evidence="2">
    <location>
        <begin position="338"/>
        <end position="374"/>
    </location>
</feature>
<sequence>MSTKTNKRGATTRDRPVQDLPASTQAPRPGYFIVRKTGQVVPLVAVDELPPGVDLIGVPRNLDLVETGGMLNLGLQGEAPPGTVGGGDFYGLVGLEADEESDEYEDEDGVMGSSGPDTAVPSPLSLPIRSSTLNTAMNTKSRATKSHSSPGLSTSIHAPSRNTTSTLGTQQGQQQTCRHWCTHNRRCKWAENCRYKHEMPRTRFELSLIGLSDWPGWFKAENPGFFPGYERVIDRGVERLRDSDVGGGMERKERERGSSRVGRETERGSSMGVLDGERVLERLREMEKLLKGKVVAGKGTDEKRTDAKIREEKRIREKEKEKLKEREREKEDVLDIRRAEAKKERERMRIEKTREREASNRIDRGDLEGTRKWEDESEEDNEYEGKNSGGNKKVLEQVEKSKSFSGEKEKLVDV</sequence>
<evidence type="ECO:0000256" key="1">
    <source>
        <dbReference type="PROSITE-ProRule" id="PRU00723"/>
    </source>
</evidence>